<feature type="non-terminal residue" evidence="2">
    <location>
        <position position="1"/>
    </location>
</feature>
<protein>
    <submittedName>
        <fullName evidence="2">Uncharacterized protein</fullName>
    </submittedName>
</protein>
<keyword evidence="3" id="KW-1185">Reference proteome</keyword>
<reference evidence="3" key="1">
    <citation type="journal article" date="2012" name="Science">
        <title>The Paleozoic origin of enzymatic lignin decomposition reconstructed from 31 fungal genomes.</title>
        <authorList>
            <person name="Floudas D."/>
            <person name="Binder M."/>
            <person name="Riley R."/>
            <person name="Barry K."/>
            <person name="Blanchette R.A."/>
            <person name="Henrissat B."/>
            <person name="Martinez A.T."/>
            <person name="Otillar R."/>
            <person name="Spatafora J.W."/>
            <person name="Yadav J.S."/>
            <person name="Aerts A."/>
            <person name="Benoit I."/>
            <person name="Boyd A."/>
            <person name="Carlson A."/>
            <person name="Copeland A."/>
            <person name="Coutinho P.M."/>
            <person name="de Vries R.P."/>
            <person name="Ferreira P."/>
            <person name="Findley K."/>
            <person name="Foster B."/>
            <person name="Gaskell J."/>
            <person name="Glotzer D."/>
            <person name="Gorecki P."/>
            <person name="Heitman J."/>
            <person name="Hesse C."/>
            <person name="Hori C."/>
            <person name="Igarashi K."/>
            <person name="Jurgens J.A."/>
            <person name="Kallen N."/>
            <person name="Kersten P."/>
            <person name="Kohler A."/>
            <person name="Kuees U."/>
            <person name="Kumar T.K.A."/>
            <person name="Kuo A."/>
            <person name="LaButti K."/>
            <person name="Larrondo L.F."/>
            <person name="Lindquist E."/>
            <person name="Ling A."/>
            <person name="Lombard V."/>
            <person name="Lucas S."/>
            <person name="Lundell T."/>
            <person name="Martin R."/>
            <person name="McLaughlin D.J."/>
            <person name="Morgenstern I."/>
            <person name="Morin E."/>
            <person name="Murat C."/>
            <person name="Nagy L.G."/>
            <person name="Nolan M."/>
            <person name="Ohm R.A."/>
            <person name="Patyshakuliyeva A."/>
            <person name="Rokas A."/>
            <person name="Ruiz-Duenas F.J."/>
            <person name="Sabat G."/>
            <person name="Salamov A."/>
            <person name="Samejima M."/>
            <person name="Schmutz J."/>
            <person name="Slot J.C."/>
            <person name="St John F."/>
            <person name="Stenlid J."/>
            <person name="Sun H."/>
            <person name="Sun S."/>
            <person name="Syed K."/>
            <person name="Tsang A."/>
            <person name="Wiebenga A."/>
            <person name="Young D."/>
            <person name="Pisabarro A."/>
            <person name="Eastwood D.C."/>
            <person name="Martin F."/>
            <person name="Cullen D."/>
            <person name="Grigoriev I.V."/>
            <person name="Hibbett D.S."/>
        </authorList>
    </citation>
    <scope>NUCLEOTIDE SEQUENCE [LARGE SCALE GENOMIC DNA]</scope>
    <source>
        <strain evidence="3">FP-91666</strain>
    </source>
</reference>
<organism evidence="2 3">
    <name type="scientific">Stereum hirsutum (strain FP-91666)</name>
    <name type="common">White-rot fungus</name>
    <dbReference type="NCBI Taxonomy" id="721885"/>
    <lineage>
        <taxon>Eukaryota</taxon>
        <taxon>Fungi</taxon>
        <taxon>Dikarya</taxon>
        <taxon>Basidiomycota</taxon>
        <taxon>Agaricomycotina</taxon>
        <taxon>Agaricomycetes</taxon>
        <taxon>Russulales</taxon>
        <taxon>Stereaceae</taxon>
        <taxon>Stereum</taxon>
    </lineage>
</organism>
<dbReference type="OMA" id="KAMNTEW"/>
<evidence type="ECO:0000313" key="2">
    <source>
        <dbReference type="EMBL" id="EIM79076.1"/>
    </source>
</evidence>
<dbReference type="RefSeq" id="XP_007311824.1">
    <property type="nucleotide sequence ID" value="XM_007311762.1"/>
</dbReference>
<dbReference type="KEGG" id="shs:STEHIDRAFT_43126"/>
<evidence type="ECO:0000256" key="1">
    <source>
        <dbReference type="SAM" id="MobiDB-lite"/>
    </source>
</evidence>
<feature type="compositionally biased region" description="Polar residues" evidence="1">
    <location>
        <begin position="95"/>
        <end position="113"/>
    </location>
</feature>
<feature type="non-terminal residue" evidence="2">
    <location>
        <position position="170"/>
    </location>
</feature>
<gene>
    <name evidence="2" type="ORF">STEHIDRAFT_43126</name>
</gene>
<dbReference type="GeneID" id="18804661"/>
<proteinExistence type="predicted"/>
<accession>R7RVI9</accession>
<sequence length="170" mass="19370">LRKEFQQLELLNVITKLRYEGNLPENVTGETRSALIRSFQDWKGADWCPPGIHPAIRWSKASPIRLSEEKTSRWEVVRNKVNDREHKSVHARKAQSSYVPAKGTTTLSNTNDEPFSRRRGKTISNHIAAPAGMRWSADTLSCAYDSLLTIMHLLYTSHTPAWMESVNPLN</sequence>
<dbReference type="EMBL" id="JH687414">
    <property type="protein sequence ID" value="EIM79076.1"/>
    <property type="molecule type" value="Genomic_DNA"/>
</dbReference>
<name>R7RVI9_STEHR</name>
<dbReference type="eggNOG" id="ENOG502RPH6">
    <property type="taxonomic scope" value="Eukaryota"/>
</dbReference>
<dbReference type="AlphaFoldDB" id="R7RVI9"/>
<dbReference type="Proteomes" id="UP000053927">
    <property type="component" value="Unassembled WGS sequence"/>
</dbReference>
<evidence type="ECO:0000313" key="3">
    <source>
        <dbReference type="Proteomes" id="UP000053927"/>
    </source>
</evidence>
<dbReference type="OrthoDB" id="3247165at2759"/>
<feature type="region of interest" description="Disordered" evidence="1">
    <location>
        <begin position="95"/>
        <end position="118"/>
    </location>
</feature>